<accession>A0ABU2CLK7</accession>
<feature type="compositionally biased region" description="Low complexity" evidence="1">
    <location>
        <begin position="1"/>
        <end position="11"/>
    </location>
</feature>
<comment type="caution">
    <text evidence="2">The sequence shown here is derived from an EMBL/GenBank/DDBJ whole genome shotgun (WGS) entry which is preliminary data.</text>
</comment>
<evidence type="ECO:0000313" key="3">
    <source>
        <dbReference type="Proteomes" id="UP001183585"/>
    </source>
</evidence>
<sequence length="293" mass="31951">MLATPAAAATPPAIPRDNTNERPDEQERGIHISHSIRYIASALEYRGSLNAGSSRMPFRLACHTRTVWQCQHVMALSGLLPPSPALPDSVCPQFLPPCCDIVSDGILPPLLNQQAPHGARVVAHRPFVRLDRWSRQPDQTGGEGRLRYLSSLALPINDAGQAAARPLPSHTRSITLSFALLVVAHIAQESYRGRIGSTAFTRAVIPYLRRVSPRPAREPRAAWDLRAILPLSQGVLDVRSVDHLAVQGLFSNGPPSATIPGATHRAELLQTRYLLAGTEAYGTYYEAPPPRSR</sequence>
<dbReference type="Proteomes" id="UP001183585">
    <property type="component" value="Unassembled WGS sequence"/>
</dbReference>
<organism evidence="2 3">
    <name type="scientific">Promicromonospora iranensis</name>
    <dbReference type="NCBI Taxonomy" id="1105144"/>
    <lineage>
        <taxon>Bacteria</taxon>
        <taxon>Bacillati</taxon>
        <taxon>Actinomycetota</taxon>
        <taxon>Actinomycetes</taxon>
        <taxon>Micrococcales</taxon>
        <taxon>Promicromonosporaceae</taxon>
        <taxon>Promicromonospora</taxon>
    </lineage>
</organism>
<evidence type="ECO:0000313" key="2">
    <source>
        <dbReference type="EMBL" id="MDR7382221.1"/>
    </source>
</evidence>
<feature type="compositionally biased region" description="Basic and acidic residues" evidence="1">
    <location>
        <begin position="18"/>
        <end position="30"/>
    </location>
</feature>
<proteinExistence type="predicted"/>
<keyword evidence="3" id="KW-1185">Reference proteome</keyword>
<name>A0ABU2CLK7_9MICO</name>
<feature type="region of interest" description="Disordered" evidence="1">
    <location>
        <begin position="1"/>
        <end position="30"/>
    </location>
</feature>
<dbReference type="EMBL" id="JAVDYE010000001">
    <property type="protein sequence ID" value="MDR7382221.1"/>
    <property type="molecule type" value="Genomic_DNA"/>
</dbReference>
<protein>
    <submittedName>
        <fullName evidence="2">Uncharacterized protein</fullName>
    </submittedName>
</protein>
<evidence type="ECO:0000256" key="1">
    <source>
        <dbReference type="SAM" id="MobiDB-lite"/>
    </source>
</evidence>
<reference evidence="2 3" key="1">
    <citation type="submission" date="2023-07" db="EMBL/GenBank/DDBJ databases">
        <title>Sequencing the genomes of 1000 actinobacteria strains.</title>
        <authorList>
            <person name="Klenk H.-P."/>
        </authorList>
    </citation>
    <scope>NUCLEOTIDE SEQUENCE [LARGE SCALE GENOMIC DNA]</scope>
    <source>
        <strain evidence="2 3">DSM 45554</strain>
    </source>
</reference>
<gene>
    <name evidence="2" type="ORF">J2S48_001736</name>
</gene>